<comment type="caution">
    <text evidence="1">The sequence shown here is derived from an EMBL/GenBank/DDBJ whole genome shotgun (WGS) entry which is preliminary data.</text>
</comment>
<keyword evidence="2" id="KW-1185">Reference proteome</keyword>
<name>A0ABU7VPX8_9BACL</name>
<proteinExistence type="predicted"/>
<organism evidence="1 2">
    <name type="scientific">Paenibacillus haidiansis</name>
    <dbReference type="NCBI Taxonomy" id="1574488"/>
    <lineage>
        <taxon>Bacteria</taxon>
        <taxon>Bacillati</taxon>
        <taxon>Bacillota</taxon>
        <taxon>Bacilli</taxon>
        <taxon>Bacillales</taxon>
        <taxon>Paenibacillaceae</taxon>
        <taxon>Paenibacillus</taxon>
    </lineage>
</organism>
<accession>A0ABU7VPX8</accession>
<reference evidence="1 2" key="1">
    <citation type="submission" date="2024-02" db="EMBL/GenBank/DDBJ databases">
        <title>A nitrogen-fixing paenibacillus bacterium.</title>
        <authorList>
            <person name="Zhang W.L."/>
            <person name="Chen S.F."/>
        </authorList>
    </citation>
    <scope>NUCLEOTIDE SEQUENCE [LARGE SCALE GENOMIC DNA]</scope>
    <source>
        <strain evidence="1 2">M1</strain>
    </source>
</reference>
<evidence type="ECO:0000313" key="2">
    <source>
        <dbReference type="Proteomes" id="UP001306950"/>
    </source>
</evidence>
<evidence type="ECO:0008006" key="3">
    <source>
        <dbReference type="Google" id="ProtNLM"/>
    </source>
</evidence>
<dbReference type="Proteomes" id="UP001306950">
    <property type="component" value="Unassembled WGS sequence"/>
</dbReference>
<sequence length="96" mass="11183">MDRIIDQGRIDARDEDCFWTDAYFHSPGEIESLFEGHQVTKLEHVATDGIGILMRNRINNLNEEEFNQWVAYHLRTCSEPSILGMSNHGLYICRKN</sequence>
<dbReference type="EMBL" id="JAZHPZ010000003">
    <property type="protein sequence ID" value="MEF2965815.1"/>
    <property type="molecule type" value="Genomic_DNA"/>
</dbReference>
<evidence type="ECO:0000313" key="1">
    <source>
        <dbReference type="EMBL" id="MEF2965815.1"/>
    </source>
</evidence>
<protein>
    <recommendedName>
        <fullName evidence="3">Methyltransferase</fullName>
    </recommendedName>
</protein>
<dbReference type="Gene3D" id="3.40.50.150">
    <property type="entry name" value="Vaccinia Virus protein VP39"/>
    <property type="match status" value="1"/>
</dbReference>
<dbReference type="RefSeq" id="WP_331846045.1">
    <property type="nucleotide sequence ID" value="NZ_JAZHPZ010000003.1"/>
</dbReference>
<gene>
    <name evidence="1" type="ORF">V3851_08240</name>
</gene>
<dbReference type="InterPro" id="IPR029063">
    <property type="entry name" value="SAM-dependent_MTases_sf"/>
</dbReference>